<feature type="compositionally biased region" description="Polar residues" evidence="1">
    <location>
        <begin position="72"/>
        <end position="96"/>
    </location>
</feature>
<dbReference type="EMBL" id="CADCXV010001503">
    <property type="protein sequence ID" value="CAB0044885.1"/>
    <property type="molecule type" value="Genomic_DNA"/>
</dbReference>
<feature type="compositionally biased region" description="Basic residues" evidence="1">
    <location>
        <begin position="106"/>
        <end position="121"/>
    </location>
</feature>
<sequence length="288" mass="31092">MQGRLEKTLLSTREDGQTSLAKINRKDKGNVQVAEGVRECSLSPRTGGRESAGTKNANRRVVGKEQVITLPRGSSQDGEGHTHGNNPQPPRTTQISDPPHPDRGSRSGRNRSRPSPHRSQRIGREALRDTNTPLPLRDLKPKPKMMILTKNLLGASTRAATLNARVLPWSELVRAGSACAAPTPVFCFDSAARAGSGSSLCHVGAGSSNTTSASGSVTSPRKSFRPNMSACHTLSHSGPRGQRGQRLNEAQRLFEDWAESVVLSHLRLPPFASFAGLFFLSGEEVHRE</sequence>
<accession>A0A6H5J8I5</accession>
<feature type="compositionally biased region" description="Low complexity" evidence="1">
    <location>
        <begin position="205"/>
        <end position="219"/>
    </location>
</feature>
<protein>
    <submittedName>
        <fullName evidence="2">Uncharacterized protein</fullName>
    </submittedName>
</protein>
<gene>
    <name evidence="2" type="ORF">TBRA_LOCUS16458</name>
</gene>
<evidence type="ECO:0000256" key="1">
    <source>
        <dbReference type="SAM" id="MobiDB-lite"/>
    </source>
</evidence>
<reference evidence="2 3" key="1">
    <citation type="submission" date="2020-02" db="EMBL/GenBank/DDBJ databases">
        <authorList>
            <person name="Ferguson B K."/>
        </authorList>
    </citation>
    <scope>NUCLEOTIDE SEQUENCE [LARGE SCALE GENOMIC DNA]</scope>
</reference>
<feature type="region of interest" description="Disordered" evidence="1">
    <location>
        <begin position="205"/>
        <end position="225"/>
    </location>
</feature>
<proteinExistence type="predicted"/>
<dbReference type="OrthoDB" id="10662314at2759"/>
<feature type="non-terminal residue" evidence="2">
    <location>
        <position position="288"/>
    </location>
</feature>
<keyword evidence="3" id="KW-1185">Reference proteome</keyword>
<evidence type="ECO:0000313" key="3">
    <source>
        <dbReference type="Proteomes" id="UP000479190"/>
    </source>
</evidence>
<dbReference type="Proteomes" id="UP000479190">
    <property type="component" value="Unassembled WGS sequence"/>
</dbReference>
<dbReference type="AlphaFoldDB" id="A0A6H5J8I5"/>
<name>A0A6H5J8I5_9HYME</name>
<feature type="region of interest" description="Disordered" evidence="1">
    <location>
        <begin position="1"/>
        <end position="142"/>
    </location>
</feature>
<organism evidence="2 3">
    <name type="scientific">Trichogramma brassicae</name>
    <dbReference type="NCBI Taxonomy" id="86971"/>
    <lineage>
        <taxon>Eukaryota</taxon>
        <taxon>Metazoa</taxon>
        <taxon>Ecdysozoa</taxon>
        <taxon>Arthropoda</taxon>
        <taxon>Hexapoda</taxon>
        <taxon>Insecta</taxon>
        <taxon>Pterygota</taxon>
        <taxon>Neoptera</taxon>
        <taxon>Endopterygota</taxon>
        <taxon>Hymenoptera</taxon>
        <taxon>Apocrita</taxon>
        <taxon>Proctotrupomorpha</taxon>
        <taxon>Chalcidoidea</taxon>
        <taxon>Trichogrammatidae</taxon>
        <taxon>Trichogramma</taxon>
    </lineage>
</organism>
<evidence type="ECO:0000313" key="2">
    <source>
        <dbReference type="EMBL" id="CAB0044885.1"/>
    </source>
</evidence>
<feature type="compositionally biased region" description="Basic and acidic residues" evidence="1">
    <location>
        <begin position="1"/>
        <end position="16"/>
    </location>
</feature>